<reference evidence="1" key="1">
    <citation type="submission" date="2020-05" db="EMBL/GenBank/DDBJ databases">
        <authorList>
            <person name="Chiriac C."/>
            <person name="Salcher M."/>
            <person name="Ghai R."/>
            <person name="Kavagutti S V."/>
        </authorList>
    </citation>
    <scope>NUCLEOTIDE SEQUENCE</scope>
</reference>
<dbReference type="AlphaFoldDB" id="A0A6J7E9U8"/>
<accession>A0A6J7E9U8</accession>
<organism evidence="1">
    <name type="scientific">freshwater metagenome</name>
    <dbReference type="NCBI Taxonomy" id="449393"/>
    <lineage>
        <taxon>unclassified sequences</taxon>
        <taxon>metagenomes</taxon>
        <taxon>ecological metagenomes</taxon>
    </lineage>
</organism>
<protein>
    <submittedName>
        <fullName evidence="1">Unannotated protein</fullName>
    </submittedName>
</protein>
<proteinExistence type="predicted"/>
<name>A0A6J7E9U8_9ZZZZ</name>
<sequence length="390" mass="38069">MSYPGPVGYTANVGCDTSLQRSSGQFLFQLNTGAAGESSTLQSPAAIIPGPLGASTLLVPNGAGGGDALLRIQDTTGNVANLEIINTNGGNSAILMGTSGSGAQILINAPSLAAAGQLLIEGATGTYVSVNTVSNNVTLADLSAVGTINLNAATVIKDFTSGSNGLALSPTSSTQSVIGQACGNSGILSIGSSLSNVTSLQVADAAGDGTVYIRSADGAVPLAIRSNNTGSSIIPGTANSGNITIGSSALNPSGITITDTATTINKLGGAPQVLLATGNLAPGSVPAPTSFSFPAPTGEGLYAIVGSSSGISTANSRSAQLTSICYVGPTGVVAIGGAAFADVGSIGSDDCIEFAPINNNTFNGSYTGGQQVNNFSVLAFKISGPIPGTF</sequence>
<dbReference type="EMBL" id="CAFBLX010000018">
    <property type="protein sequence ID" value="CAB4879311.1"/>
    <property type="molecule type" value="Genomic_DNA"/>
</dbReference>
<gene>
    <name evidence="1" type="ORF">UFOPK3472_00463</name>
</gene>
<evidence type="ECO:0000313" key="1">
    <source>
        <dbReference type="EMBL" id="CAB4879311.1"/>
    </source>
</evidence>